<proteinExistence type="predicted"/>
<name>A0A4Y2TBN4_ARAVE</name>
<gene>
    <name evidence="1" type="ORF">AVEN_173495_1</name>
</gene>
<dbReference type="AlphaFoldDB" id="A0A4Y2TBN4"/>
<organism evidence="1 2">
    <name type="scientific">Araneus ventricosus</name>
    <name type="common">Orbweaver spider</name>
    <name type="synonym">Epeira ventricosa</name>
    <dbReference type="NCBI Taxonomy" id="182803"/>
    <lineage>
        <taxon>Eukaryota</taxon>
        <taxon>Metazoa</taxon>
        <taxon>Ecdysozoa</taxon>
        <taxon>Arthropoda</taxon>
        <taxon>Chelicerata</taxon>
        <taxon>Arachnida</taxon>
        <taxon>Araneae</taxon>
        <taxon>Araneomorphae</taxon>
        <taxon>Entelegynae</taxon>
        <taxon>Araneoidea</taxon>
        <taxon>Araneidae</taxon>
        <taxon>Araneus</taxon>
    </lineage>
</organism>
<evidence type="ECO:0000313" key="1">
    <source>
        <dbReference type="EMBL" id="GBN98058.1"/>
    </source>
</evidence>
<comment type="caution">
    <text evidence="1">The sequence shown here is derived from an EMBL/GenBank/DDBJ whole genome shotgun (WGS) entry which is preliminary data.</text>
</comment>
<dbReference type="EMBL" id="BGPR01027505">
    <property type="protein sequence ID" value="GBN98058.1"/>
    <property type="molecule type" value="Genomic_DNA"/>
</dbReference>
<evidence type="ECO:0000313" key="2">
    <source>
        <dbReference type="Proteomes" id="UP000499080"/>
    </source>
</evidence>
<accession>A0A4Y2TBN4</accession>
<dbReference type="Proteomes" id="UP000499080">
    <property type="component" value="Unassembled WGS sequence"/>
</dbReference>
<keyword evidence="2" id="KW-1185">Reference proteome</keyword>
<reference evidence="1 2" key="1">
    <citation type="journal article" date="2019" name="Sci. Rep.">
        <title>Orb-weaving spider Araneus ventricosus genome elucidates the spidroin gene catalogue.</title>
        <authorList>
            <person name="Kono N."/>
            <person name="Nakamura H."/>
            <person name="Ohtoshi R."/>
            <person name="Moran D.A.P."/>
            <person name="Shinohara A."/>
            <person name="Yoshida Y."/>
            <person name="Fujiwara M."/>
            <person name="Mori M."/>
            <person name="Tomita M."/>
            <person name="Arakawa K."/>
        </authorList>
    </citation>
    <scope>NUCLEOTIDE SEQUENCE [LARGE SCALE GENOMIC DNA]</scope>
</reference>
<sequence>MYSSIRCCIFHKRDSALTLVQRLHYTQSVYGPEKPDSFNNSVVELSFQQCVVASSTSKVPEPRLVQRLHTVRLLSRIPRYKSLWNLERSLKKRKEKDY</sequence>
<protein>
    <submittedName>
        <fullName evidence="1">Uncharacterized protein</fullName>
    </submittedName>
</protein>